<sequence>MTKRILDHPVLGKLTDQHPVPFTFDGKIYEGIEGDTIASALLANGVRTLREHEHSGNPRGIYCNIGHCFECRCTVDNISNVRACVTPIEENMIVESGKKQPDPLNPNNEGTLPRTYKEYLEQGGDK</sequence>
<dbReference type="Gene3D" id="3.10.20.440">
    <property type="entry name" value="2Fe-2S iron-sulphur cluster binding domain, sarcosine oxidase, alpha subunit, N-terminal domain"/>
    <property type="match status" value="1"/>
</dbReference>
<evidence type="ECO:0000256" key="1">
    <source>
        <dbReference type="ARBA" id="ARBA00023002"/>
    </source>
</evidence>
<name>A0A9D1PLZ9_9BACI</name>
<evidence type="ECO:0000313" key="4">
    <source>
        <dbReference type="Proteomes" id="UP000823937"/>
    </source>
</evidence>
<keyword evidence="1" id="KW-0560">Oxidoreductase</keyword>
<feature type="region of interest" description="Disordered" evidence="2">
    <location>
        <begin position="95"/>
        <end position="126"/>
    </location>
</feature>
<dbReference type="InterPro" id="IPR042204">
    <property type="entry name" value="2Fe-2S-bd_N"/>
</dbReference>
<dbReference type="Pfam" id="PF13510">
    <property type="entry name" value="Fer2_4"/>
    <property type="match status" value="1"/>
</dbReference>
<reference evidence="3" key="2">
    <citation type="submission" date="2021-04" db="EMBL/GenBank/DDBJ databases">
        <authorList>
            <person name="Gilroy R."/>
        </authorList>
    </citation>
    <scope>NUCLEOTIDE SEQUENCE</scope>
    <source>
        <strain evidence="3">CHK169-2315</strain>
    </source>
</reference>
<protein>
    <submittedName>
        <fullName evidence="3">(2Fe-2S)-binding protein</fullName>
    </submittedName>
</protein>
<evidence type="ECO:0000256" key="2">
    <source>
        <dbReference type="SAM" id="MobiDB-lite"/>
    </source>
</evidence>
<gene>
    <name evidence="3" type="ORF">H9895_07780</name>
</gene>
<organism evidence="3 4">
    <name type="scientific">Candidatus Pseudogracilibacillus intestinigallinarum</name>
    <dbReference type="NCBI Taxonomy" id="2838742"/>
    <lineage>
        <taxon>Bacteria</taxon>
        <taxon>Bacillati</taxon>
        <taxon>Bacillota</taxon>
        <taxon>Bacilli</taxon>
        <taxon>Bacillales</taxon>
        <taxon>Bacillaceae</taxon>
        <taxon>Pseudogracilibacillus</taxon>
    </lineage>
</organism>
<dbReference type="InterPro" id="IPR036010">
    <property type="entry name" value="2Fe-2S_ferredoxin-like_sf"/>
</dbReference>
<dbReference type="EMBL" id="DXHX01000121">
    <property type="protein sequence ID" value="HIV74958.1"/>
    <property type="molecule type" value="Genomic_DNA"/>
</dbReference>
<dbReference type="SUPFAM" id="SSF54292">
    <property type="entry name" value="2Fe-2S ferredoxin-like"/>
    <property type="match status" value="1"/>
</dbReference>
<reference evidence="3" key="1">
    <citation type="journal article" date="2021" name="PeerJ">
        <title>Extensive microbial diversity within the chicken gut microbiome revealed by metagenomics and culture.</title>
        <authorList>
            <person name="Gilroy R."/>
            <person name="Ravi A."/>
            <person name="Getino M."/>
            <person name="Pursley I."/>
            <person name="Horton D.L."/>
            <person name="Alikhan N.F."/>
            <person name="Baker D."/>
            <person name="Gharbi K."/>
            <person name="Hall N."/>
            <person name="Watson M."/>
            <person name="Adriaenssens E.M."/>
            <person name="Foster-Nyarko E."/>
            <person name="Jarju S."/>
            <person name="Secka A."/>
            <person name="Antonio M."/>
            <person name="Oren A."/>
            <person name="Chaudhuri R.R."/>
            <person name="La Ragione R."/>
            <person name="Hildebrand F."/>
            <person name="Pallen M.J."/>
        </authorList>
    </citation>
    <scope>NUCLEOTIDE SEQUENCE</scope>
    <source>
        <strain evidence="3">CHK169-2315</strain>
    </source>
</reference>
<accession>A0A9D1PLZ9</accession>
<evidence type="ECO:0000313" key="3">
    <source>
        <dbReference type="EMBL" id="HIV74958.1"/>
    </source>
</evidence>
<dbReference type="GO" id="GO:0016491">
    <property type="term" value="F:oxidoreductase activity"/>
    <property type="evidence" value="ECO:0007669"/>
    <property type="project" value="UniProtKB-KW"/>
</dbReference>
<feature type="compositionally biased region" description="Basic and acidic residues" evidence="2">
    <location>
        <begin position="115"/>
        <end position="126"/>
    </location>
</feature>
<dbReference type="AlphaFoldDB" id="A0A9D1PLZ9"/>
<dbReference type="GO" id="GO:0051536">
    <property type="term" value="F:iron-sulfur cluster binding"/>
    <property type="evidence" value="ECO:0007669"/>
    <property type="project" value="InterPro"/>
</dbReference>
<dbReference type="Proteomes" id="UP000823937">
    <property type="component" value="Unassembled WGS sequence"/>
</dbReference>
<proteinExistence type="predicted"/>
<comment type="caution">
    <text evidence="3">The sequence shown here is derived from an EMBL/GenBank/DDBJ whole genome shotgun (WGS) entry which is preliminary data.</text>
</comment>